<evidence type="ECO:0000256" key="3">
    <source>
        <dbReference type="RuleBase" id="RU000363"/>
    </source>
</evidence>
<accession>A0A5Q0M584</accession>
<organism evidence="5 6">
    <name type="scientific">Variovorax paradoxus</name>
    <dbReference type="NCBI Taxonomy" id="34073"/>
    <lineage>
        <taxon>Bacteria</taxon>
        <taxon>Pseudomonadati</taxon>
        <taxon>Pseudomonadota</taxon>
        <taxon>Betaproteobacteria</taxon>
        <taxon>Burkholderiales</taxon>
        <taxon>Comamonadaceae</taxon>
        <taxon>Variovorax</taxon>
    </lineage>
</organism>
<dbReference type="EMBL" id="CP045644">
    <property type="protein sequence ID" value="QFZ84693.1"/>
    <property type="molecule type" value="Genomic_DNA"/>
</dbReference>
<dbReference type="AlphaFoldDB" id="A0A5Q0M584"/>
<dbReference type="Pfam" id="PF00106">
    <property type="entry name" value="adh_short"/>
    <property type="match status" value="1"/>
</dbReference>
<sequence length="302" mass="32138">MLRRSQPAGCGSPDVTTPSAHLPAERLTGRTALVTGAAQGIGLAIAQRLATAGANLILVDVAEQELHRAATQLRSHGASVLAQVMDIADRASAQALRVKLAEASSRVDILINNAAIGPERNDPAYLVAKPKFWSTPDALWLEMLRVNVFGAQLLSTLFAPDMVQRGWGRIINVSTSLDTMYRQGIGPYGPCKAALEASSRIMFQDLDGTGVTVNVLLPGGPVNSRMVPADCGIEPEDLIQPEKLAEPVLWLCTNEANDVTGLRLVARHWDLALSVQERLTAATAPIAWPQLGAQSHIPAAKA</sequence>
<comment type="similarity">
    <text evidence="1 3">Belongs to the short-chain dehydrogenases/reductases (SDR) family.</text>
</comment>
<evidence type="ECO:0000256" key="2">
    <source>
        <dbReference type="ARBA" id="ARBA00023002"/>
    </source>
</evidence>
<dbReference type="InterPro" id="IPR002347">
    <property type="entry name" value="SDR_fam"/>
</dbReference>
<evidence type="ECO:0000256" key="4">
    <source>
        <dbReference type="SAM" id="MobiDB-lite"/>
    </source>
</evidence>
<evidence type="ECO:0000313" key="6">
    <source>
        <dbReference type="Proteomes" id="UP000326780"/>
    </source>
</evidence>
<dbReference type="Gene3D" id="3.40.50.720">
    <property type="entry name" value="NAD(P)-binding Rossmann-like Domain"/>
    <property type="match status" value="1"/>
</dbReference>
<evidence type="ECO:0000256" key="1">
    <source>
        <dbReference type="ARBA" id="ARBA00006484"/>
    </source>
</evidence>
<dbReference type="Proteomes" id="UP000326780">
    <property type="component" value="Chromosome"/>
</dbReference>
<dbReference type="CDD" id="cd05233">
    <property type="entry name" value="SDR_c"/>
    <property type="match status" value="1"/>
</dbReference>
<proteinExistence type="inferred from homology"/>
<protein>
    <submittedName>
        <fullName evidence="5">SDR family NAD(P)-dependent oxidoreductase</fullName>
    </submittedName>
</protein>
<dbReference type="PANTHER" id="PTHR43669:SF3">
    <property type="entry name" value="ALCOHOL DEHYDROGENASE, PUTATIVE (AFU_ORTHOLOGUE AFUA_3G03445)-RELATED"/>
    <property type="match status" value="1"/>
</dbReference>
<evidence type="ECO:0000313" key="5">
    <source>
        <dbReference type="EMBL" id="QFZ84693.1"/>
    </source>
</evidence>
<feature type="region of interest" description="Disordered" evidence="4">
    <location>
        <begin position="1"/>
        <end position="21"/>
    </location>
</feature>
<gene>
    <name evidence="5" type="ORF">GFK26_18920</name>
</gene>
<name>A0A5Q0M584_VARPD</name>
<dbReference type="SUPFAM" id="SSF51735">
    <property type="entry name" value="NAD(P)-binding Rossmann-fold domains"/>
    <property type="match status" value="1"/>
</dbReference>
<reference evidence="5 6" key="1">
    <citation type="submission" date="2019-10" db="EMBL/GenBank/DDBJ databases">
        <title>Complete genome sequence of Variovorax paradoxus 5C-2.</title>
        <authorList>
            <person name="Gogoleva N.E."/>
            <person name="Balkin A.S."/>
        </authorList>
    </citation>
    <scope>NUCLEOTIDE SEQUENCE [LARGE SCALE GENOMIC DNA]</scope>
    <source>
        <strain evidence="5 6">5C-2</strain>
    </source>
</reference>
<dbReference type="PRINTS" id="PR00081">
    <property type="entry name" value="GDHRDH"/>
</dbReference>
<dbReference type="PRINTS" id="PR00080">
    <property type="entry name" value="SDRFAMILY"/>
</dbReference>
<keyword evidence="2" id="KW-0560">Oxidoreductase</keyword>
<dbReference type="InterPro" id="IPR036291">
    <property type="entry name" value="NAD(P)-bd_dom_sf"/>
</dbReference>
<dbReference type="GO" id="GO:0016491">
    <property type="term" value="F:oxidoreductase activity"/>
    <property type="evidence" value="ECO:0007669"/>
    <property type="project" value="UniProtKB-KW"/>
</dbReference>
<dbReference type="PANTHER" id="PTHR43669">
    <property type="entry name" value="5-KETO-D-GLUCONATE 5-REDUCTASE"/>
    <property type="match status" value="1"/>
</dbReference>